<comment type="caution">
    <text evidence="1">The sequence shown here is derived from an EMBL/GenBank/DDBJ whole genome shotgun (WGS) entry which is preliminary data.</text>
</comment>
<dbReference type="EMBL" id="JAMQAW010000127">
    <property type="protein sequence ID" value="MCM2394410.1"/>
    <property type="molecule type" value="Genomic_DNA"/>
</dbReference>
<name>A0ABT0V0Y1_9ACTN</name>
<sequence>MSELLTRFTRRGYLLTRIQEAGGIWTTQRASTVLAHSPWGHHRNTVRKDLRALARAGRVVAKDSNGRRTYIPQELTVERPETASVELSDGGRLTLTGWSLTELAPDYYGISHMQIGGWLPEDWDRTSVPWGTNQLIRAELPGEASITEPVNVEVEAKYHGTTRAFIKIQWPHARYPADWLTTLRTTGKLPVPIDGGASQ</sequence>
<gene>
    <name evidence="1" type="ORF">NBG84_40130</name>
</gene>
<evidence type="ECO:0000313" key="2">
    <source>
        <dbReference type="Proteomes" id="UP001431429"/>
    </source>
</evidence>
<dbReference type="Proteomes" id="UP001431429">
    <property type="component" value="Unassembled WGS sequence"/>
</dbReference>
<evidence type="ECO:0000313" key="1">
    <source>
        <dbReference type="EMBL" id="MCM2394410.1"/>
    </source>
</evidence>
<reference evidence="1" key="1">
    <citation type="submission" date="2022-06" db="EMBL/GenBank/DDBJ databases">
        <title>Genome public.</title>
        <authorList>
            <person name="Sun Q."/>
        </authorList>
    </citation>
    <scope>NUCLEOTIDE SEQUENCE</scope>
    <source>
        <strain evidence="1">CWNU-1</strain>
    </source>
</reference>
<accession>A0ABT0V0Y1</accession>
<keyword evidence="2" id="KW-1185">Reference proteome</keyword>
<organism evidence="1 2">
    <name type="scientific">Streptomyces albipurpureus</name>
    <dbReference type="NCBI Taxonomy" id="2897419"/>
    <lineage>
        <taxon>Bacteria</taxon>
        <taxon>Bacillati</taxon>
        <taxon>Actinomycetota</taxon>
        <taxon>Actinomycetes</taxon>
        <taxon>Kitasatosporales</taxon>
        <taxon>Streptomycetaceae</taxon>
        <taxon>Streptomyces</taxon>
    </lineage>
</organism>
<dbReference type="RefSeq" id="WP_250924685.1">
    <property type="nucleotide sequence ID" value="NZ_JAMQAW010000127.1"/>
</dbReference>
<protein>
    <submittedName>
        <fullName evidence="1">Uncharacterized protein</fullName>
    </submittedName>
</protein>
<proteinExistence type="predicted"/>